<dbReference type="InterPro" id="IPR020904">
    <property type="entry name" value="Sc_DH/Rdtase_CS"/>
</dbReference>
<organism evidence="3 4">
    <name type="scientific">Candidula unifasciata</name>
    <dbReference type="NCBI Taxonomy" id="100452"/>
    <lineage>
        <taxon>Eukaryota</taxon>
        <taxon>Metazoa</taxon>
        <taxon>Spiralia</taxon>
        <taxon>Lophotrochozoa</taxon>
        <taxon>Mollusca</taxon>
        <taxon>Gastropoda</taxon>
        <taxon>Heterobranchia</taxon>
        <taxon>Euthyneura</taxon>
        <taxon>Panpulmonata</taxon>
        <taxon>Eupulmonata</taxon>
        <taxon>Stylommatophora</taxon>
        <taxon>Helicina</taxon>
        <taxon>Helicoidea</taxon>
        <taxon>Geomitridae</taxon>
        <taxon>Candidula</taxon>
    </lineage>
</organism>
<dbReference type="Proteomes" id="UP000678393">
    <property type="component" value="Unassembled WGS sequence"/>
</dbReference>
<comment type="similarity">
    <text evidence="2">Belongs to the short-chain dehydrogenases/reductases (SDR) family.</text>
</comment>
<gene>
    <name evidence="3" type="ORF">CUNI_LOCUS17283</name>
</gene>
<dbReference type="SUPFAM" id="SSF51735">
    <property type="entry name" value="NAD(P)-binding Rossmann-fold domains"/>
    <property type="match status" value="1"/>
</dbReference>
<dbReference type="PRINTS" id="PR00080">
    <property type="entry name" value="SDRFAMILY"/>
</dbReference>
<dbReference type="InterPro" id="IPR036291">
    <property type="entry name" value="NAD(P)-bd_dom_sf"/>
</dbReference>
<dbReference type="Pfam" id="PF00106">
    <property type="entry name" value="adh_short"/>
    <property type="match status" value="1"/>
</dbReference>
<dbReference type="EMBL" id="CAJHNH020004824">
    <property type="protein sequence ID" value="CAG5131725.1"/>
    <property type="molecule type" value="Genomic_DNA"/>
</dbReference>
<dbReference type="Gene3D" id="3.40.50.720">
    <property type="entry name" value="NAD(P)-binding Rossmann-like Domain"/>
    <property type="match status" value="1"/>
</dbReference>
<dbReference type="InterPro" id="IPR002347">
    <property type="entry name" value="SDR_fam"/>
</dbReference>
<protein>
    <recommendedName>
        <fullName evidence="5">Dehydrogenase/reductase SDR family member 7</fullName>
    </recommendedName>
</protein>
<feature type="non-terminal residue" evidence="3">
    <location>
        <position position="1"/>
    </location>
</feature>
<accession>A0A8S3ZVT3</accession>
<evidence type="ECO:0000256" key="1">
    <source>
        <dbReference type="ARBA" id="ARBA00023002"/>
    </source>
</evidence>
<evidence type="ECO:0000313" key="4">
    <source>
        <dbReference type="Proteomes" id="UP000678393"/>
    </source>
</evidence>
<keyword evidence="4" id="KW-1185">Reference proteome</keyword>
<dbReference type="GO" id="GO:0016491">
    <property type="term" value="F:oxidoreductase activity"/>
    <property type="evidence" value="ECO:0007669"/>
    <property type="project" value="UniProtKB-KW"/>
</dbReference>
<proteinExistence type="inferred from homology"/>
<evidence type="ECO:0008006" key="5">
    <source>
        <dbReference type="Google" id="ProtNLM"/>
    </source>
</evidence>
<dbReference type="OrthoDB" id="47007at2759"/>
<dbReference type="InterPro" id="IPR053011">
    <property type="entry name" value="SDR_family_member_7"/>
</dbReference>
<reference evidence="3" key="1">
    <citation type="submission" date="2021-04" db="EMBL/GenBank/DDBJ databases">
        <authorList>
            <consortium name="Molecular Ecology Group"/>
        </authorList>
    </citation>
    <scope>NUCLEOTIDE SEQUENCE</scope>
</reference>
<dbReference type="CDD" id="cd05332">
    <property type="entry name" value="11beta-HSD1_like_SDR_c"/>
    <property type="match status" value="1"/>
</dbReference>
<dbReference type="PRINTS" id="PR00081">
    <property type="entry name" value="GDHRDH"/>
</dbReference>
<dbReference type="PROSITE" id="PS00061">
    <property type="entry name" value="ADH_SHORT"/>
    <property type="match status" value="1"/>
</dbReference>
<sequence length="304" mass="33424">MVWWLSVLAVAAVVAVVVWLVALARSDGDLLLMFKAKYGKQPDSLAGKVVWITGASGGIGEYIAYCLAEAGARLVLSARRTEELEKVKQKCLERGKDKITESDILVLPLDVVAFDTHKAAVQKVLDTFNKIDILINNAGRSQRSPWMEVELDVDRELFELNVLGPVSLTQQVLPHMIDRKQGQIVVISSLVGKIGSPYVRSYTGSKHAVHGYFESLRTEMGEKNIDVTIVCPGPVVSNISNAAVAGTKEGRLEHGATSHKHMATQRCAYLTCVTIANKLYETWMSEHPMLAAAYISQYCPDLLR</sequence>
<evidence type="ECO:0000256" key="2">
    <source>
        <dbReference type="RuleBase" id="RU000363"/>
    </source>
</evidence>
<keyword evidence="1" id="KW-0560">Oxidoreductase</keyword>
<evidence type="ECO:0000313" key="3">
    <source>
        <dbReference type="EMBL" id="CAG5131725.1"/>
    </source>
</evidence>
<dbReference type="AlphaFoldDB" id="A0A8S3ZVT3"/>
<comment type="caution">
    <text evidence="3">The sequence shown here is derived from an EMBL/GenBank/DDBJ whole genome shotgun (WGS) entry which is preliminary data.</text>
</comment>
<name>A0A8S3ZVT3_9EUPU</name>
<dbReference type="PANTHER" id="PTHR44269">
    <property type="entry name" value="DEHYDROGENASE/REDUCTASE SDR FAMILY MEMBER 7-RELATED"/>
    <property type="match status" value="1"/>
</dbReference>